<dbReference type="CDD" id="cd22359">
    <property type="entry name" value="SfsA-like_bacterial"/>
    <property type="match status" value="1"/>
</dbReference>
<feature type="domain" description="Sugar fermentation stimulation protein C-terminal" evidence="2">
    <location>
        <begin position="89"/>
        <end position="231"/>
    </location>
</feature>
<dbReference type="EMBL" id="VIGC01000054">
    <property type="protein sequence ID" value="TQE93062.1"/>
    <property type="molecule type" value="Genomic_DNA"/>
</dbReference>
<dbReference type="AlphaFoldDB" id="A0A540V8L7"/>
<name>A0A540V8L7_9CHLR</name>
<dbReference type="NCBIfam" id="TIGR00230">
    <property type="entry name" value="sfsA"/>
    <property type="match status" value="1"/>
</dbReference>
<gene>
    <name evidence="1 4" type="primary">sfsA</name>
    <name evidence="4" type="ORF">FKZ61_23070</name>
</gene>
<dbReference type="InterPro" id="IPR041465">
    <property type="entry name" value="SfsA_N"/>
</dbReference>
<dbReference type="Pfam" id="PF17746">
    <property type="entry name" value="SfsA_N"/>
    <property type="match status" value="1"/>
</dbReference>
<dbReference type="InterPro" id="IPR040452">
    <property type="entry name" value="SfsA_C"/>
</dbReference>
<dbReference type="Proteomes" id="UP000317371">
    <property type="component" value="Unassembled WGS sequence"/>
</dbReference>
<dbReference type="GO" id="GO:0003677">
    <property type="term" value="F:DNA binding"/>
    <property type="evidence" value="ECO:0007669"/>
    <property type="project" value="InterPro"/>
</dbReference>
<evidence type="ECO:0000256" key="1">
    <source>
        <dbReference type="HAMAP-Rule" id="MF_00095"/>
    </source>
</evidence>
<organism evidence="4 5">
    <name type="scientific">Litorilinea aerophila</name>
    <dbReference type="NCBI Taxonomy" id="1204385"/>
    <lineage>
        <taxon>Bacteria</taxon>
        <taxon>Bacillati</taxon>
        <taxon>Chloroflexota</taxon>
        <taxon>Caldilineae</taxon>
        <taxon>Caldilineales</taxon>
        <taxon>Caldilineaceae</taxon>
        <taxon>Litorilinea</taxon>
    </lineage>
</organism>
<evidence type="ECO:0000259" key="3">
    <source>
        <dbReference type="Pfam" id="PF17746"/>
    </source>
</evidence>
<sequence>MRFSFTTEPATFLERPNRFRITARLHGSGQVVAAHCPDPGRMRELLIPGATVHLSRADAPSAAARKTQYDLRFVEHPQEGILISLDTRLPNQLFLEGLQQGRFPLFQNHRALRQEVPLPADGTGPIRSRIDFQLVDAHGMPWWVEVKSITLVEAGCGLFPDAPTQRGRRHVLELSHRLAHGERAAVVFIVQRPDAGRVAPHRATDPAFAQALQSAQEAGVVLLAYTCAVTLAEVRLLRPVPVVMEP</sequence>
<dbReference type="InParanoid" id="A0A540V8L7"/>
<comment type="similarity">
    <text evidence="1">Belongs to the SfsA family.</text>
</comment>
<dbReference type="OrthoDB" id="9802365at2"/>
<evidence type="ECO:0000313" key="4">
    <source>
        <dbReference type="EMBL" id="TQE93062.1"/>
    </source>
</evidence>
<dbReference type="HAMAP" id="MF_00095">
    <property type="entry name" value="SfsA"/>
    <property type="match status" value="1"/>
</dbReference>
<keyword evidence="5" id="KW-1185">Reference proteome</keyword>
<dbReference type="Gene3D" id="2.40.50.580">
    <property type="match status" value="1"/>
</dbReference>
<proteinExistence type="inferred from homology"/>
<dbReference type="Pfam" id="PF03749">
    <property type="entry name" value="SfsA"/>
    <property type="match status" value="1"/>
</dbReference>
<feature type="domain" description="SfsA N-terminal OB" evidence="3">
    <location>
        <begin position="13"/>
        <end position="83"/>
    </location>
</feature>
<dbReference type="InterPro" id="IPR005224">
    <property type="entry name" value="SfsA"/>
</dbReference>
<dbReference type="PANTHER" id="PTHR30545:SF2">
    <property type="entry name" value="SUGAR FERMENTATION STIMULATION PROTEIN A"/>
    <property type="match status" value="1"/>
</dbReference>
<protein>
    <recommendedName>
        <fullName evidence="1">Sugar fermentation stimulation protein homolog</fullName>
    </recommendedName>
</protein>
<evidence type="ECO:0000313" key="5">
    <source>
        <dbReference type="Proteomes" id="UP000317371"/>
    </source>
</evidence>
<dbReference type="RefSeq" id="WP_141612542.1">
    <property type="nucleotide sequence ID" value="NZ_VIGC02000054.1"/>
</dbReference>
<accession>A0A540V8L7</accession>
<dbReference type="Gene3D" id="3.40.1350.60">
    <property type="match status" value="1"/>
</dbReference>
<dbReference type="PANTHER" id="PTHR30545">
    <property type="entry name" value="SUGAR FERMENTATION STIMULATION PROTEIN A"/>
    <property type="match status" value="1"/>
</dbReference>
<evidence type="ECO:0000259" key="2">
    <source>
        <dbReference type="Pfam" id="PF03749"/>
    </source>
</evidence>
<reference evidence="4 5" key="1">
    <citation type="submission" date="2019-06" db="EMBL/GenBank/DDBJ databases">
        <title>Genome sequence of Litorilinea aerophila BAA-2444.</title>
        <authorList>
            <person name="Maclea K.S."/>
            <person name="Maurais E.G."/>
            <person name="Iannazzi L.C."/>
        </authorList>
    </citation>
    <scope>NUCLEOTIDE SEQUENCE [LARGE SCALE GENOMIC DNA]</scope>
    <source>
        <strain evidence="4 5">ATCC BAA-2444</strain>
    </source>
</reference>
<comment type="caution">
    <text evidence="4">The sequence shown here is derived from an EMBL/GenBank/DDBJ whole genome shotgun (WGS) entry which is preliminary data.</text>
</comment>